<dbReference type="SMART" id="SM00729">
    <property type="entry name" value="Elp3"/>
    <property type="match status" value="1"/>
</dbReference>
<feature type="domain" description="Radical SAM core" evidence="11">
    <location>
        <begin position="55"/>
        <end position="266"/>
    </location>
</feature>
<evidence type="ECO:0000259" key="11">
    <source>
        <dbReference type="PROSITE" id="PS51918"/>
    </source>
</evidence>
<evidence type="ECO:0000256" key="6">
    <source>
        <dbReference type="ARBA" id="ARBA00022723"/>
    </source>
</evidence>
<dbReference type="Pfam" id="PF04055">
    <property type="entry name" value="Radical_SAM"/>
    <property type="match status" value="1"/>
</dbReference>
<comment type="catalytic activity">
    <reaction evidence="10">
        <text>(4R,5S)-dethiobiotin + (sulfur carrier)-SH + 2 reduced [2Fe-2S]-[ferredoxin] + 2 S-adenosyl-L-methionine = (sulfur carrier)-H + biotin + 2 5'-deoxyadenosine + 2 L-methionine + 2 oxidized [2Fe-2S]-[ferredoxin]</text>
        <dbReference type="Rhea" id="RHEA:22060"/>
        <dbReference type="Rhea" id="RHEA-COMP:10000"/>
        <dbReference type="Rhea" id="RHEA-COMP:10001"/>
        <dbReference type="Rhea" id="RHEA-COMP:14737"/>
        <dbReference type="Rhea" id="RHEA-COMP:14739"/>
        <dbReference type="ChEBI" id="CHEBI:17319"/>
        <dbReference type="ChEBI" id="CHEBI:29917"/>
        <dbReference type="ChEBI" id="CHEBI:33737"/>
        <dbReference type="ChEBI" id="CHEBI:33738"/>
        <dbReference type="ChEBI" id="CHEBI:57586"/>
        <dbReference type="ChEBI" id="CHEBI:57844"/>
        <dbReference type="ChEBI" id="CHEBI:59789"/>
        <dbReference type="ChEBI" id="CHEBI:64428"/>
        <dbReference type="ChEBI" id="CHEBI:149473"/>
        <dbReference type="EC" id="2.8.1.6"/>
    </reaction>
</comment>
<evidence type="ECO:0000313" key="13">
    <source>
        <dbReference type="Proteomes" id="UP000238415"/>
    </source>
</evidence>
<evidence type="ECO:0000256" key="9">
    <source>
        <dbReference type="ARBA" id="ARBA00023014"/>
    </source>
</evidence>
<proteinExistence type="predicted"/>
<keyword evidence="13" id="KW-1185">Reference proteome</keyword>
<name>A0A2T0AUP9_9FIRM</name>
<organism evidence="12 13">
    <name type="scientific">Neomoorella humiferrea</name>
    <dbReference type="NCBI Taxonomy" id="676965"/>
    <lineage>
        <taxon>Bacteria</taxon>
        <taxon>Bacillati</taxon>
        <taxon>Bacillota</taxon>
        <taxon>Clostridia</taxon>
        <taxon>Neomoorellales</taxon>
        <taxon>Neomoorellaceae</taxon>
        <taxon>Neomoorella</taxon>
    </lineage>
</organism>
<keyword evidence="9" id="KW-0411">Iron-sulfur</keyword>
<evidence type="ECO:0000256" key="10">
    <source>
        <dbReference type="ARBA" id="ARBA00051157"/>
    </source>
</evidence>
<dbReference type="OrthoDB" id="5405220at2"/>
<evidence type="ECO:0000256" key="3">
    <source>
        <dbReference type="ARBA" id="ARBA00022485"/>
    </source>
</evidence>
<dbReference type="GO" id="GO:0046872">
    <property type="term" value="F:metal ion binding"/>
    <property type="evidence" value="ECO:0007669"/>
    <property type="project" value="UniProtKB-KW"/>
</dbReference>
<evidence type="ECO:0000256" key="2">
    <source>
        <dbReference type="ARBA" id="ARBA00012236"/>
    </source>
</evidence>
<comment type="caution">
    <text evidence="12">The sequence shown here is derived from an EMBL/GenBank/DDBJ whole genome shotgun (WGS) entry which is preliminary data.</text>
</comment>
<dbReference type="AlphaFoldDB" id="A0A2T0AUP9"/>
<dbReference type="EMBL" id="PVXM01000012">
    <property type="protein sequence ID" value="PRR74228.1"/>
    <property type="molecule type" value="Genomic_DNA"/>
</dbReference>
<keyword evidence="8" id="KW-0408">Iron</keyword>
<gene>
    <name evidence="12" type="ORF">MOHU_09270</name>
</gene>
<evidence type="ECO:0000256" key="8">
    <source>
        <dbReference type="ARBA" id="ARBA00023004"/>
    </source>
</evidence>
<dbReference type="EC" id="2.8.1.6" evidence="2"/>
<protein>
    <recommendedName>
        <fullName evidence="2">biotin synthase</fullName>
        <ecNumber evidence="2">2.8.1.6</ecNumber>
    </recommendedName>
</protein>
<dbReference type="GO" id="GO:0009102">
    <property type="term" value="P:biotin biosynthetic process"/>
    <property type="evidence" value="ECO:0007669"/>
    <property type="project" value="UniProtKB-UniPathway"/>
</dbReference>
<reference evidence="12 13" key="1">
    <citation type="submission" date="2018-03" db="EMBL/GenBank/DDBJ databases">
        <title>Genome sequence of Moorella humiferrea DSM 23265.</title>
        <authorList>
            <person name="Poehlein A."/>
            <person name="Daniel R."/>
        </authorList>
    </citation>
    <scope>NUCLEOTIDE SEQUENCE [LARGE SCALE GENOMIC DNA]</scope>
    <source>
        <strain evidence="12 13">DSM 23265</strain>
    </source>
</reference>
<dbReference type="InterPro" id="IPR007197">
    <property type="entry name" value="rSAM"/>
</dbReference>
<evidence type="ECO:0000256" key="4">
    <source>
        <dbReference type="ARBA" id="ARBA00022691"/>
    </source>
</evidence>
<dbReference type="SUPFAM" id="SSF102114">
    <property type="entry name" value="Radical SAM enzymes"/>
    <property type="match status" value="1"/>
</dbReference>
<keyword evidence="3" id="KW-0004">4Fe-4S</keyword>
<keyword evidence="6" id="KW-0479">Metal-binding</keyword>
<dbReference type="PANTHER" id="PTHR22976:SF2">
    <property type="entry name" value="BIOTIN SYNTHASE, MITOCHONDRIAL"/>
    <property type="match status" value="1"/>
</dbReference>
<evidence type="ECO:0000256" key="7">
    <source>
        <dbReference type="ARBA" id="ARBA00022756"/>
    </source>
</evidence>
<evidence type="ECO:0000256" key="5">
    <source>
        <dbReference type="ARBA" id="ARBA00022714"/>
    </source>
</evidence>
<dbReference type="GO" id="GO:0051537">
    <property type="term" value="F:2 iron, 2 sulfur cluster binding"/>
    <property type="evidence" value="ECO:0007669"/>
    <property type="project" value="UniProtKB-KW"/>
</dbReference>
<keyword evidence="4" id="KW-0949">S-adenosyl-L-methionine</keyword>
<dbReference type="GO" id="GO:0004076">
    <property type="term" value="F:biotin synthase activity"/>
    <property type="evidence" value="ECO:0007669"/>
    <property type="project" value="UniProtKB-EC"/>
</dbReference>
<comment type="pathway">
    <text evidence="1">Cofactor biosynthesis; biotin biosynthesis; biotin from 7,8-diaminononanoate: step 2/2.</text>
</comment>
<dbReference type="InterPro" id="IPR006638">
    <property type="entry name" value="Elp3/MiaA/NifB-like_rSAM"/>
</dbReference>
<evidence type="ECO:0000256" key="1">
    <source>
        <dbReference type="ARBA" id="ARBA00004942"/>
    </source>
</evidence>
<dbReference type="CDD" id="cd01335">
    <property type="entry name" value="Radical_SAM"/>
    <property type="match status" value="1"/>
</dbReference>
<dbReference type="InterPro" id="IPR002684">
    <property type="entry name" value="Biotin_synth/BioAB"/>
</dbReference>
<dbReference type="RefSeq" id="WP_106004930.1">
    <property type="nucleotide sequence ID" value="NZ_CP136419.1"/>
</dbReference>
<dbReference type="InterPro" id="IPR013785">
    <property type="entry name" value="Aldolase_TIM"/>
</dbReference>
<keyword evidence="5" id="KW-0001">2Fe-2S</keyword>
<dbReference type="PROSITE" id="PS51918">
    <property type="entry name" value="RADICAL_SAM"/>
    <property type="match status" value="1"/>
</dbReference>
<sequence>MEKRIIIRDILNKCLDGGIPTREEAIALVQVELDSEEFYSLCYVANKLSREHFGNKGDVVAQIGLDYAPCSRNCGFCSFGRDAGVVKERLEWDTDTVVKAALAMVEAGANGIYLMTTADYPFKKFIAIAAAVREAVEDDIPLIANIGDFNYEQAQKLKEVGFSAVYHALRLREGTDTGIPRTKREETIANARAVGLAVQVCLEPVGPEHTPEEMVEQMFWAREIGATFNGAMKRTAVPGTRLAGLGEISFRELARLIAVTRLVMGDRATAHCTHEPNLPALMAGANLIWAEAGPNPRDVLPDTAAGRGQSVRKCQEILFEAGYDLRQGATPSAYPAG</sequence>
<dbReference type="GO" id="GO:0051539">
    <property type="term" value="F:4 iron, 4 sulfur cluster binding"/>
    <property type="evidence" value="ECO:0007669"/>
    <property type="project" value="UniProtKB-KW"/>
</dbReference>
<dbReference type="InterPro" id="IPR058240">
    <property type="entry name" value="rSAM_sf"/>
</dbReference>
<dbReference type="Gene3D" id="3.20.20.70">
    <property type="entry name" value="Aldolase class I"/>
    <property type="match status" value="1"/>
</dbReference>
<keyword evidence="7" id="KW-0093">Biotin biosynthesis</keyword>
<dbReference type="UniPathway" id="UPA00078">
    <property type="reaction ID" value="UER00162"/>
</dbReference>
<dbReference type="PANTHER" id="PTHR22976">
    <property type="entry name" value="BIOTIN SYNTHASE"/>
    <property type="match status" value="1"/>
</dbReference>
<evidence type="ECO:0000313" key="12">
    <source>
        <dbReference type="EMBL" id="PRR74228.1"/>
    </source>
</evidence>
<accession>A0A2T0AUP9</accession>
<dbReference type="Proteomes" id="UP000238415">
    <property type="component" value="Unassembled WGS sequence"/>
</dbReference>